<protein>
    <recommendedName>
        <fullName evidence="3">Saposin A-type domain-containing protein</fullName>
    </recommendedName>
</protein>
<gene>
    <name evidence="2" type="ORF">OCBIM_22028683mg</name>
</gene>
<keyword evidence="1" id="KW-0732">Signal</keyword>
<feature type="signal peptide" evidence="1">
    <location>
        <begin position="1"/>
        <end position="30"/>
    </location>
</feature>
<reference evidence="2" key="1">
    <citation type="submission" date="2015-07" db="EMBL/GenBank/DDBJ databases">
        <title>MeaNS - Measles Nucleotide Surveillance Program.</title>
        <authorList>
            <person name="Tran T."/>
            <person name="Druce J."/>
        </authorList>
    </citation>
    <scope>NUCLEOTIDE SEQUENCE</scope>
    <source>
        <strain evidence="2">UCB-OBI-ISO-001</strain>
        <tissue evidence="2">Gonad</tissue>
    </source>
</reference>
<feature type="chain" id="PRO_5005583271" description="Saposin A-type domain-containing protein" evidence="1">
    <location>
        <begin position="31"/>
        <end position="62"/>
    </location>
</feature>
<sequence length="62" mass="6733">MLDLLFQNPTNKMYKYLLFLALVTIFGGQAAKGESASKCDSFYGGKGWVCVSVSVSVSDDCK</sequence>
<name>A0A0L8GTK4_OCTBM</name>
<dbReference type="EMBL" id="KQ420554">
    <property type="protein sequence ID" value="KOF79955.1"/>
    <property type="molecule type" value="Genomic_DNA"/>
</dbReference>
<evidence type="ECO:0000256" key="1">
    <source>
        <dbReference type="SAM" id="SignalP"/>
    </source>
</evidence>
<evidence type="ECO:0008006" key="3">
    <source>
        <dbReference type="Google" id="ProtNLM"/>
    </source>
</evidence>
<organism evidence="2">
    <name type="scientific">Octopus bimaculoides</name>
    <name type="common">California two-spotted octopus</name>
    <dbReference type="NCBI Taxonomy" id="37653"/>
    <lineage>
        <taxon>Eukaryota</taxon>
        <taxon>Metazoa</taxon>
        <taxon>Spiralia</taxon>
        <taxon>Lophotrochozoa</taxon>
        <taxon>Mollusca</taxon>
        <taxon>Cephalopoda</taxon>
        <taxon>Coleoidea</taxon>
        <taxon>Octopodiformes</taxon>
        <taxon>Octopoda</taxon>
        <taxon>Incirrata</taxon>
        <taxon>Octopodidae</taxon>
        <taxon>Octopus</taxon>
    </lineage>
</organism>
<evidence type="ECO:0000313" key="2">
    <source>
        <dbReference type="EMBL" id="KOF79955.1"/>
    </source>
</evidence>
<proteinExistence type="predicted"/>
<accession>A0A0L8GTK4</accession>
<dbReference type="AlphaFoldDB" id="A0A0L8GTK4"/>